<protein>
    <submittedName>
        <fullName evidence="1">Uncharacterized protein</fullName>
    </submittedName>
</protein>
<dbReference type="EMBL" id="RIBP01000004">
    <property type="protein sequence ID" value="TRZ37012.1"/>
    <property type="molecule type" value="Genomic_DNA"/>
</dbReference>
<comment type="caution">
    <text evidence="1">The sequence shown here is derived from an EMBL/GenBank/DDBJ whole genome shotgun (WGS) entry which is preliminary data.</text>
</comment>
<accession>A0A553SJ59</accession>
<gene>
    <name evidence="1" type="ORF">CEQ21_16080</name>
</gene>
<proteinExistence type="predicted"/>
<organism evidence="1 2">
    <name type="scientific">Niallia circulans</name>
    <name type="common">Bacillus circulans</name>
    <dbReference type="NCBI Taxonomy" id="1397"/>
    <lineage>
        <taxon>Bacteria</taxon>
        <taxon>Bacillati</taxon>
        <taxon>Bacillota</taxon>
        <taxon>Bacilli</taxon>
        <taxon>Bacillales</taxon>
        <taxon>Bacillaceae</taxon>
        <taxon>Niallia</taxon>
    </lineage>
</organism>
<dbReference type="Proteomes" id="UP000319837">
    <property type="component" value="Unassembled WGS sequence"/>
</dbReference>
<dbReference type="AlphaFoldDB" id="A0A553SJ59"/>
<reference evidence="2" key="1">
    <citation type="submission" date="2018-10" db="EMBL/GenBank/DDBJ databases">
        <title>FDA dAtabase for Regulatory Grade micrObial Sequences (FDA-ARGOS): Supporting development and validation of Infectious Disease Dx tests.</title>
        <authorList>
            <person name="Minogue T."/>
            <person name="Wolcott M."/>
            <person name="Wasieloski L."/>
            <person name="Aguilar W."/>
            <person name="Moore D."/>
            <person name="Tallon L."/>
            <person name="Sadzewicz L."/>
            <person name="Sengamalay N."/>
            <person name="Ott S."/>
            <person name="Godinez A."/>
            <person name="Nagaraj S."/>
            <person name="Vavikolanu K."/>
            <person name="Vyas G."/>
            <person name="Nadendla S."/>
            <person name="George J."/>
            <person name="Sichtig H."/>
        </authorList>
    </citation>
    <scope>NUCLEOTIDE SEQUENCE [LARGE SCALE GENOMIC DNA]</scope>
    <source>
        <strain evidence="2">FDAARGOS_343</strain>
    </source>
</reference>
<sequence length="405" mass="47884">MFSPMIYTFEKGTEVYKNTKTFIESNTVLQEEVKNYFWAYNSLVDLIPQTFESFWSGNTFPLIESWEELQISFNLCSQGLYKQSMATLRNVFELNLMSVYMNISDNGHKDITQWLNSKLNTPRLNNIWEKISKHNNFKQIQKVYDLKGRMLRLNDLHNFVHTKGYEYSNNMGLKHRSNYQTFEEESFHRWFACMKEVVELSAIFHLVKYPIGIIEYDYSRKFGINAPMMGVLQEHQIVILREIIGEELVIEIEKIADNDSDIKDTMEWINSLEDKTDDDVEQQIIKREKSEIEYSGLNNWIINYNALYSTMSKETGWIERRESLKKWAKENNYIEHVMIRNALKIKELKESGYSLEEITVVLKDKHFGNLEKVYVNPHKEILKLRGMLSKIKGNTNGNSNLENCE</sequence>
<name>A0A553SJ59_NIACI</name>
<evidence type="ECO:0000313" key="1">
    <source>
        <dbReference type="EMBL" id="TRZ37012.1"/>
    </source>
</evidence>
<dbReference type="RefSeq" id="WP_185765402.1">
    <property type="nucleotide sequence ID" value="NZ_RIBP01000004.1"/>
</dbReference>
<evidence type="ECO:0000313" key="2">
    <source>
        <dbReference type="Proteomes" id="UP000319837"/>
    </source>
</evidence>